<dbReference type="EMBL" id="LUGG01000006">
    <property type="protein sequence ID" value="OBZ74197.1"/>
    <property type="molecule type" value="Genomic_DNA"/>
</dbReference>
<comment type="caution">
    <text evidence="2">The sequence shown here is derived from an EMBL/GenBank/DDBJ whole genome shotgun (WGS) entry which is preliminary data.</text>
</comment>
<dbReference type="PANTHER" id="PTHR23082">
    <property type="entry name" value="TRANSCRIPTION INITIATION FACTOR IIIC TFIIIC , POLYPEPTIDE 3-RELATED"/>
    <property type="match status" value="1"/>
</dbReference>
<sequence length="322" mass="36390">MDYAFLLTKRDQYDLANEVLRHITFSNAYQTEFARNSIRFALITCAIHAGQYLTVIEHVRKLINMHQFNNEPLRILLASLGNGLRATDAFLASTLSKHLLRETRMADAAVKDKDALRWNNTLRRYGPGKSGEADDALDDEDEGAPDETSAAAEPSERAKLPTKDNPVNVTVYGQIMLAAKSYQSALFYLLHAFDYCPDDPMINLCLAIASVGRAMQRQSDNRHHLITQGMAFLTRYRNLRGANAEGLEEVEFNFGRIFQQLGLHSLAIRHYERVLEQAEARSKVDEENYGLAREAAYNLSLIYVTTGATPLAQALYRRWLSL</sequence>
<dbReference type="SUPFAM" id="SSF48452">
    <property type="entry name" value="TPR-like"/>
    <property type="match status" value="1"/>
</dbReference>
<dbReference type="GO" id="GO:0006383">
    <property type="term" value="P:transcription by RNA polymerase III"/>
    <property type="evidence" value="ECO:0007669"/>
    <property type="project" value="InterPro"/>
</dbReference>
<dbReference type="STRING" id="5627.A0A1C7MC62"/>
<dbReference type="PANTHER" id="PTHR23082:SF0">
    <property type="entry name" value="GENERAL TRANSCRIPTION FACTOR 3C POLYPEPTIDE 3"/>
    <property type="match status" value="1"/>
</dbReference>
<evidence type="ECO:0000256" key="1">
    <source>
        <dbReference type="SAM" id="MobiDB-lite"/>
    </source>
</evidence>
<evidence type="ECO:0000313" key="2">
    <source>
        <dbReference type="EMBL" id="OBZ74197.1"/>
    </source>
</evidence>
<proteinExistence type="predicted"/>
<dbReference type="OrthoDB" id="9991317at2759"/>
<name>A0A1C7MC62_GRIFR</name>
<accession>A0A1C7MC62</accession>
<feature type="region of interest" description="Disordered" evidence="1">
    <location>
        <begin position="127"/>
        <end position="164"/>
    </location>
</feature>
<keyword evidence="3" id="KW-1185">Reference proteome</keyword>
<protein>
    <submittedName>
        <fullName evidence="2">Transcription factor tau subunit sfc4</fullName>
    </submittedName>
</protein>
<dbReference type="InterPro" id="IPR039340">
    <property type="entry name" value="Tfc4/TFIIIC-102/Sfc4"/>
</dbReference>
<dbReference type="GO" id="GO:0000127">
    <property type="term" value="C:transcription factor TFIIIC complex"/>
    <property type="evidence" value="ECO:0007669"/>
    <property type="project" value="TreeGrafter"/>
</dbReference>
<organism evidence="2 3">
    <name type="scientific">Grifola frondosa</name>
    <name type="common">Maitake</name>
    <name type="synonym">Polyporus frondosus</name>
    <dbReference type="NCBI Taxonomy" id="5627"/>
    <lineage>
        <taxon>Eukaryota</taxon>
        <taxon>Fungi</taxon>
        <taxon>Dikarya</taxon>
        <taxon>Basidiomycota</taxon>
        <taxon>Agaricomycotina</taxon>
        <taxon>Agaricomycetes</taxon>
        <taxon>Polyporales</taxon>
        <taxon>Grifolaceae</taxon>
        <taxon>Grifola</taxon>
    </lineage>
</organism>
<gene>
    <name evidence="2" type="primary">sfc4</name>
    <name evidence="2" type="ORF">A0H81_06070</name>
</gene>
<feature type="compositionally biased region" description="Acidic residues" evidence="1">
    <location>
        <begin position="133"/>
        <end position="145"/>
    </location>
</feature>
<dbReference type="Proteomes" id="UP000092993">
    <property type="component" value="Unassembled WGS sequence"/>
</dbReference>
<reference evidence="2 3" key="1">
    <citation type="submission" date="2016-03" db="EMBL/GenBank/DDBJ databases">
        <title>Whole genome sequencing of Grifola frondosa 9006-11.</title>
        <authorList>
            <person name="Min B."/>
            <person name="Park H."/>
            <person name="Kim J.-G."/>
            <person name="Cho H."/>
            <person name="Oh Y.-L."/>
            <person name="Kong W.-S."/>
            <person name="Choi I.-G."/>
        </authorList>
    </citation>
    <scope>NUCLEOTIDE SEQUENCE [LARGE SCALE GENOMIC DNA]</scope>
    <source>
        <strain evidence="2 3">9006-11</strain>
    </source>
</reference>
<dbReference type="Gene3D" id="1.25.40.10">
    <property type="entry name" value="Tetratricopeptide repeat domain"/>
    <property type="match status" value="1"/>
</dbReference>
<evidence type="ECO:0000313" key="3">
    <source>
        <dbReference type="Proteomes" id="UP000092993"/>
    </source>
</evidence>
<dbReference type="AlphaFoldDB" id="A0A1C7MC62"/>
<dbReference type="InterPro" id="IPR011990">
    <property type="entry name" value="TPR-like_helical_dom_sf"/>
</dbReference>